<dbReference type="Proteomes" id="UP001324287">
    <property type="component" value="Chromosome"/>
</dbReference>
<dbReference type="InterPro" id="IPR011701">
    <property type="entry name" value="MFS"/>
</dbReference>
<evidence type="ECO:0000313" key="2">
    <source>
        <dbReference type="EMBL" id="WRL63566.1"/>
    </source>
</evidence>
<feature type="transmembrane region" description="Helical" evidence="1">
    <location>
        <begin position="71"/>
        <end position="90"/>
    </location>
</feature>
<keyword evidence="1" id="KW-0812">Transmembrane</keyword>
<evidence type="ECO:0000256" key="1">
    <source>
        <dbReference type="SAM" id="Phobius"/>
    </source>
</evidence>
<proteinExistence type="predicted"/>
<dbReference type="SUPFAM" id="SSF103473">
    <property type="entry name" value="MFS general substrate transporter"/>
    <property type="match status" value="1"/>
</dbReference>
<sequence length="200" mass="19868">MLRRFLRITALTTGLAAAQNTSIGGFVVLSAVAHDIPPAQAGLLLAAGSVICAACRLAVGAAADRGIGGSMRMVSIMLAAGAVGLLAMAHHARLTFVIGCLLAFGGAWGFPGLVHYVVGRVAGSATTRATATVQAGTSAGATVGPVIFGLVLHHAGQTVAWGSAAGVAAVAAALALWAHRTERALIGASRPGSARDTRSR</sequence>
<protein>
    <submittedName>
        <fullName evidence="2">MFS transporter</fullName>
    </submittedName>
</protein>
<feature type="transmembrane region" description="Helical" evidence="1">
    <location>
        <begin position="96"/>
        <end position="118"/>
    </location>
</feature>
<keyword evidence="3" id="KW-1185">Reference proteome</keyword>
<dbReference type="RefSeq" id="WP_324274901.1">
    <property type="nucleotide sequence ID" value="NZ_CP141261.1"/>
</dbReference>
<name>A0ABZ1AYB7_9ACTN</name>
<keyword evidence="1" id="KW-1133">Transmembrane helix</keyword>
<dbReference type="InterPro" id="IPR036259">
    <property type="entry name" value="MFS_trans_sf"/>
</dbReference>
<feature type="transmembrane region" description="Helical" evidence="1">
    <location>
        <begin position="40"/>
        <end position="59"/>
    </location>
</feature>
<dbReference type="EMBL" id="CP141261">
    <property type="protein sequence ID" value="WRL63566.1"/>
    <property type="molecule type" value="Genomic_DNA"/>
</dbReference>
<gene>
    <name evidence="2" type="ORF">U6N30_28425</name>
</gene>
<feature type="transmembrane region" description="Helical" evidence="1">
    <location>
        <begin position="158"/>
        <end position="178"/>
    </location>
</feature>
<evidence type="ECO:0000313" key="3">
    <source>
        <dbReference type="Proteomes" id="UP001324287"/>
    </source>
</evidence>
<accession>A0ABZ1AYB7</accession>
<reference evidence="2 3" key="1">
    <citation type="submission" date="2023-12" db="EMBL/GenBank/DDBJ databases">
        <title>Blastococcus brunescens sp. nov., an actonobacterium isolated from sandstone collected in sahara desert.</title>
        <authorList>
            <person name="Gtari M."/>
            <person name="Ghodhbane F."/>
        </authorList>
    </citation>
    <scope>NUCLEOTIDE SEQUENCE [LARGE SCALE GENOMIC DNA]</scope>
    <source>
        <strain evidence="2 3">BMG 8361</strain>
    </source>
</reference>
<feature type="transmembrane region" description="Helical" evidence="1">
    <location>
        <begin position="130"/>
        <end position="152"/>
    </location>
</feature>
<dbReference type="Pfam" id="PF07690">
    <property type="entry name" value="MFS_1"/>
    <property type="match status" value="1"/>
</dbReference>
<dbReference type="Gene3D" id="1.20.1250.20">
    <property type="entry name" value="MFS general substrate transporter like domains"/>
    <property type="match status" value="1"/>
</dbReference>
<keyword evidence="1" id="KW-0472">Membrane</keyword>
<organism evidence="2 3">
    <name type="scientific">Blastococcus brunescens</name>
    <dbReference type="NCBI Taxonomy" id="1564165"/>
    <lineage>
        <taxon>Bacteria</taxon>
        <taxon>Bacillati</taxon>
        <taxon>Actinomycetota</taxon>
        <taxon>Actinomycetes</taxon>
        <taxon>Geodermatophilales</taxon>
        <taxon>Geodermatophilaceae</taxon>
        <taxon>Blastococcus</taxon>
    </lineage>
</organism>